<dbReference type="EMBL" id="BGZK01000443">
    <property type="protein sequence ID" value="GBP43837.1"/>
    <property type="molecule type" value="Genomic_DNA"/>
</dbReference>
<dbReference type="AlphaFoldDB" id="A0A4C1W164"/>
<evidence type="ECO:0000313" key="1">
    <source>
        <dbReference type="EMBL" id="GBP43837.1"/>
    </source>
</evidence>
<sequence length="112" mass="12571">MDGETTNSQGVCVGGYGLGTICADARNGDCHEPRRRAPRPALARLRTQRRMMCFVDGRATSARPLIGVLNSFRINHRCGGAPERYGEAGRARWLRVRRDYAYTPTMRIDCQK</sequence>
<reference evidence="1 2" key="1">
    <citation type="journal article" date="2019" name="Commun. Biol.">
        <title>The bagworm genome reveals a unique fibroin gene that provides high tensile strength.</title>
        <authorList>
            <person name="Kono N."/>
            <person name="Nakamura H."/>
            <person name="Ohtoshi R."/>
            <person name="Tomita M."/>
            <person name="Numata K."/>
            <person name="Arakawa K."/>
        </authorList>
    </citation>
    <scope>NUCLEOTIDE SEQUENCE [LARGE SCALE GENOMIC DNA]</scope>
</reference>
<keyword evidence="2" id="KW-1185">Reference proteome</keyword>
<name>A0A4C1W164_EUMVA</name>
<proteinExistence type="predicted"/>
<organism evidence="1 2">
    <name type="scientific">Eumeta variegata</name>
    <name type="common">Bagworm moth</name>
    <name type="synonym">Eumeta japonica</name>
    <dbReference type="NCBI Taxonomy" id="151549"/>
    <lineage>
        <taxon>Eukaryota</taxon>
        <taxon>Metazoa</taxon>
        <taxon>Ecdysozoa</taxon>
        <taxon>Arthropoda</taxon>
        <taxon>Hexapoda</taxon>
        <taxon>Insecta</taxon>
        <taxon>Pterygota</taxon>
        <taxon>Neoptera</taxon>
        <taxon>Endopterygota</taxon>
        <taxon>Lepidoptera</taxon>
        <taxon>Glossata</taxon>
        <taxon>Ditrysia</taxon>
        <taxon>Tineoidea</taxon>
        <taxon>Psychidae</taxon>
        <taxon>Oiketicinae</taxon>
        <taxon>Eumeta</taxon>
    </lineage>
</organism>
<accession>A0A4C1W164</accession>
<dbReference type="Proteomes" id="UP000299102">
    <property type="component" value="Unassembled WGS sequence"/>
</dbReference>
<gene>
    <name evidence="1" type="ORF">EVAR_82269_1</name>
</gene>
<protein>
    <submittedName>
        <fullName evidence="1">Uncharacterized protein</fullName>
    </submittedName>
</protein>
<evidence type="ECO:0000313" key="2">
    <source>
        <dbReference type="Proteomes" id="UP000299102"/>
    </source>
</evidence>
<comment type="caution">
    <text evidence="1">The sequence shown here is derived from an EMBL/GenBank/DDBJ whole genome shotgun (WGS) entry which is preliminary data.</text>
</comment>